<feature type="compositionally biased region" description="Low complexity" evidence="1">
    <location>
        <begin position="484"/>
        <end position="500"/>
    </location>
</feature>
<sequence length="500" mass="53785">MSASSWRRVLMVISAVYLLVQIANVILVGRSIGFGQLLELGDSTLFIQLSSKPWLSGELWGGGGIVFGYPVLLKLFGLGFGMLLLQTLGSAAAWLVLGWEVFRGSHRASVGVVSAAFLMVLSLAPEVSYLHQFIMTDSLGLSGFVVMVAIMLRLLRTGSQVACALVIPVALVWVEIRPTNIVFVLLLSLVAVVWAARSRRRDIAVLAAGGLLLCAGFAVFHSQQRGQVVTKWVVDVGLDDPEIRAFLVAQGMPINETVLSLGDGAGISGDYAGRMAADPSLREFNKWVEDESLDAYTKWLLRDPAAFTADASRSFAASLPEKPPDFIIVGQEFGKKITPTARDAVWPIGGSIGSLAWVRPHLLLGLIVGYTLVLATVVLRLRPKMWRDARWQTGWLMVYILPVHVGVSFFADTVEVVRHGLGAALQLRVALVLLIAWSVDALWVGRNVQPTVGGRGTSSSTRSSATEGLVATTVDSDLNSPALPDVDVSRSNSVPSSTRS</sequence>
<feature type="transmembrane region" description="Helical" evidence="2">
    <location>
        <begin position="180"/>
        <end position="196"/>
    </location>
</feature>
<gene>
    <name evidence="3" type="ORF">BN381_20059</name>
</gene>
<feature type="transmembrane region" description="Helical" evidence="2">
    <location>
        <begin position="393"/>
        <end position="411"/>
    </location>
</feature>
<dbReference type="HOGENOM" id="CLU_544787_0_0_11"/>
<dbReference type="STRING" id="1229780.BN381_20059"/>
<feature type="region of interest" description="Disordered" evidence="1">
    <location>
        <begin position="473"/>
        <end position="500"/>
    </location>
</feature>
<keyword evidence="2" id="KW-0472">Membrane</keyword>
<keyword evidence="4" id="KW-1185">Reference proteome</keyword>
<feature type="transmembrane region" description="Helical" evidence="2">
    <location>
        <begin position="203"/>
        <end position="222"/>
    </location>
</feature>
<feature type="transmembrane region" description="Helical" evidence="2">
    <location>
        <begin position="108"/>
        <end position="124"/>
    </location>
</feature>
<protein>
    <recommendedName>
        <fullName evidence="5">Glycosyltransferase RgtA/B/C/D-like domain-containing protein</fullName>
    </recommendedName>
</protein>
<feature type="transmembrane region" description="Helical" evidence="2">
    <location>
        <begin position="157"/>
        <end position="174"/>
    </location>
</feature>
<evidence type="ECO:0000256" key="1">
    <source>
        <dbReference type="SAM" id="MobiDB-lite"/>
    </source>
</evidence>
<feature type="transmembrane region" description="Helical" evidence="2">
    <location>
        <begin position="362"/>
        <end position="381"/>
    </location>
</feature>
<feature type="transmembrane region" description="Helical" evidence="2">
    <location>
        <begin position="75"/>
        <end position="96"/>
    </location>
</feature>
<dbReference type="EMBL" id="CANL01000012">
    <property type="protein sequence ID" value="CCM63235.1"/>
    <property type="molecule type" value="Genomic_DNA"/>
</dbReference>
<feature type="transmembrane region" description="Helical" evidence="2">
    <location>
        <begin position="9"/>
        <end position="29"/>
    </location>
</feature>
<proteinExistence type="predicted"/>
<evidence type="ECO:0008006" key="5">
    <source>
        <dbReference type="Google" id="ProtNLM"/>
    </source>
</evidence>
<evidence type="ECO:0000313" key="4">
    <source>
        <dbReference type="Proteomes" id="UP000018291"/>
    </source>
</evidence>
<dbReference type="RefSeq" id="WP_012225542.1">
    <property type="nucleotide sequence ID" value="NZ_HG422565.1"/>
</dbReference>
<comment type="caution">
    <text evidence="3">The sequence shown here is derived from an EMBL/GenBank/DDBJ whole genome shotgun (WGS) entry which is preliminary data.</text>
</comment>
<accession>R4YY47</accession>
<evidence type="ECO:0000256" key="2">
    <source>
        <dbReference type="SAM" id="Phobius"/>
    </source>
</evidence>
<dbReference type="AlphaFoldDB" id="R4YY47"/>
<dbReference type="Proteomes" id="UP000018291">
    <property type="component" value="Unassembled WGS sequence"/>
</dbReference>
<name>R4YY47_9ACTN</name>
<feature type="transmembrane region" description="Helical" evidence="2">
    <location>
        <begin position="423"/>
        <end position="445"/>
    </location>
</feature>
<evidence type="ECO:0000313" key="3">
    <source>
        <dbReference type="EMBL" id="CCM63235.1"/>
    </source>
</evidence>
<keyword evidence="2" id="KW-1133">Transmembrane helix</keyword>
<reference evidence="3 4" key="1">
    <citation type="journal article" date="2013" name="ISME J.">
        <title>Metabolic model for the filamentous 'Candidatus Microthrix parvicella' based on genomic and metagenomic analyses.</title>
        <authorList>
            <person name="Jon McIlroy S."/>
            <person name="Kristiansen R."/>
            <person name="Albertsen M."/>
            <person name="Michael Karst S."/>
            <person name="Rossetti S."/>
            <person name="Lund Nielsen J."/>
            <person name="Tandoi V."/>
            <person name="James Seviour R."/>
            <person name="Nielsen P.H."/>
        </authorList>
    </citation>
    <scope>NUCLEOTIDE SEQUENCE [LARGE SCALE GENOMIC DNA]</scope>
    <source>
        <strain evidence="3 4">RN1</strain>
    </source>
</reference>
<keyword evidence="2" id="KW-0812">Transmembrane</keyword>
<organism evidence="3 4">
    <name type="scientific">Candidatus Neomicrothrix parvicella RN1</name>
    <dbReference type="NCBI Taxonomy" id="1229780"/>
    <lineage>
        <taxon>Bacteria</taxon>
        <taxon>Bacillati</taxon>
        <taxon>Actinomycetota</taxon>
        <taxon>Acidimicrobiia</taxon>
        <taxon>Acidimicrobiales</taxon>
        <taxon>Microthrixaceae</taxon>
        <taxon>Candidatus Neomicrothrix</taxon>
    </lineage>
</organism>